<protein>
    <submittedName>
        <fullName evidence="1">Uncharacterized protein</fullName>
    </submittedName>
</protein>
<name>A0AC61QMX6_9BACT</name>
<comment type="caution">
    <text evidence="1">The sequence shown here is derived from an EMBL/GenBank/DDBJ whole genome shotgun (WGS) entry which is preliminary data.</text>
</comment>
<organism evidence="1 2">
    <name type="scientific">Palleniella muris</name>
    <dbReference type="NCBI Taxonomy" id="3038145"/>
    <lineage>
        <taxon>Bacteria</taxon>
        <taxon>Pseudomonadati</taxon>
        <taxon>Bacteroidota</taxon>
        <taxon>Bacteroidia</taxon>
        <taxon>Bacteroidales</taxon>
        <taxon>Prevotellaceae</taxon>
        <taxon>Palleniella</taxon>
    </lineage>
</organism>
<accession>A0AC61QMX6</accession>
<sequence length="111" mass="12690">MKVIVSLGSNKNQIENIEIAEKELKTFFSAIRFSTTQYTGDGYYNAVGVGETALSYDELRLHAKSLEKRLGRTDDRETIPIDVDILEQNGHCHKPEDMAREYNIILLKELE</sequence>
<proteinExistence type="predicted"/>
<evidence type="ECO:0000313" key="2">
    <source>
        <dbReference type="Proteomes" id="UP000308886"/>
    </source>
</evidence>
<dbReference type="EMBL" id="SRZC01000023">
    <property type="protein sequence ID" value="TGX80661.1"/>
    <property type="molecule type" value="Genomic_DNA"/>
</dbReference>
<keyword evidence="2" id="KW-1185">Reference proteome</keyword>
<dbReference type="Proteomes" id="UP000308886">
    <property type="component" value="Unassembled WGS sequence"/>
</dbReference>
<evidence type="ECO:0000313" key="1">
    <source>
        <dbReference type="EMBL" id="TGX80661.1"/>
    </source>
</evidence>
<gene>
    <name evidence="1" type="ORF">E5358_12315</name>
</gene>
<reference evidence="1" key="1">
    <citation type="submission" date="2019-04" db="EMBL/GenBank/DDBJ databases">
        <title>Microbes associate with the intestines of laboratory mice.</title>
        <authorList>
            <person name="Navarre W."/>
            <person name="Wong E."/>
            <person name="Huang K."/>
            <person name="Tropini C."/>
            <person name="Ng K."/>
            <person name="Yu B."/>
        </authorList>
    </citation>
    <scope>NUCLEOTIDE SEQUENCE</scope>
    <source>
        <strain evidence="1">NM73_A23</strain>
    </source>
</reference>